<sequence>MASSAQTQSDGPRNDAELHYTSSHKWLGCRAVDNNTKNLRSFAVVHDTGTINLYLWQKIRVFEFVRYYAKNEEYEAGIQLYSSSKEMLNYIWPWAKELERSEEESEKMTGILQAFAKSTTLGAVVGWVESGTVTRETLKYRDPSDIVLSKDQDSQEHVAEPLQRQPTAPLTRPPEGVRPISHQRPTVQPPNSIPQHSPMGSSRTVGESTPNSGVHEQSSMGPIPDDTCSRPSFPTHHPPVASPPRPGSLPYQPVGIATVMPYPTQQQTPVELMPGDTSSRPSLPPRHSPVASMAMPGSLLFQPVDGTVISYPIQQQTPVEPRRGDSSSHQSSPPQYPLVAPPQATTPHPAQQHTPARSLSPPEAQAPQTPSPYRQRLSARQQAAAADAPRLGNIGLDGMLATPSRSLSPPEAQAPQTPSPYRQRLSARQQAAAADAPRVGNIGLDEMLAQLKLERR</sequence>
<evidence type="ECO:0000313" key="3">
    <source>
        <dbReference type="Proteomes" id="UP000070133"/>
    </source>
</evidence>
<feature type="compositionally biased region" description="Low complexity" evidence="1">
    <location>
        <begin position="341"/>
        <end position="356"/>
    </location>
</feature>
<dbReference type="Proteomes" id="UP000070133">
    <property type="component" value="Unassembled WGS sequence"/>
</dbReference>
<evidence type="ECO:0000313" key="2">
    <source>
        <dbReference type="EMBL" id="KXS96101.1"/>
    </source>
</evidence>
<accession>A0A139H115</accession>
<name>A0A139H115_9PEZI</name>
<evidence type="ECO:0000256" key="1">
    <source>
        <dbReference type="SAM" id="MobiDB-lite"/>
    </source>
</evidence>
<feature type="compositionally biased region" description="Pro residues" evidence="1">
    <location>
        <begin position="236"/>
        <end position="247"/>
    </location>
</feature>
<gene>
    <name evidence="2" type="ORF">AC578_7775</name>
</gene>
<keyword evidence="3" id="KW-1185">Reference proteome</keyword>
<feature type="region of interest" description="Disordered" evidence="1">
    <location>
        <begin position="149"/>
        <end position="294"/>
    </location>
</feature>
<organism evidence="2 3">
    <name type="scientific">Pseudocercospora eumusae</name>
    <dbReference type="NCBI Taxonomy" id="321146"/>
    <lineage>
        <taxon>Eukaryota</taxon>
        <taxon>Fungi</taxon>
        <taxon>Dikarya</taxon>
        <taxon>Ascomycota</taxon>
        <taxon>Pezizomycotina</taxon>
        <taxon>Dothideomycetes</taxon>
        <taxon>Dothideomycetidae</taxon>
        <taxon>Mycosphaerellales</taxon>
        <taxon>Mycosphaerellaceae</taxon>
        <taxon>Pseudocercospora</taxon>
    </lineage>
</organism>
<reference evidence="2 3" key="1">
    <citation type="submission" date="2015-07" db="EMBL/GenBank/DDBJ databases">
        <title>Comparative genomics of the Sigatoka disease complex on banana suggests a link between parallel evolutionary changes in Pseudocercospora fijiensis and Pseudocercospora eumusae and increased virulence on the banana host.</title>
        <authorList>
            <person name="Chang T.-C."/>
            <person name="Salvucci A."/>
            <person name="Crous P.W."/>
            <person name="Stergiopoulos I."/>
        </authorList>
    </citation>
    <scope>NUCLEOTIDE SEQUENCE [LARGE SCALE GENOMIC DNA]</scope>
    <source>
        <strain evidence="2 3">CBS 114824</strain>
    </source>
</reference>
<feature type="compositionally biased region" description="Polar residues" evidence="1">
    <location>
        <begin position="193"/>
        <end position="220"/>
    </location>
</feature>
<dbReference type="AlphaFoldDB" id="A0A139H115"/>
<feature type="compositionally biased region" description="Low complexity" evidence="1">
    <location>
        <begin position="374"/>
        <end position="388"/>
    </location>
</feature>
<proteinExistence type="predicted"/>
<feature type="compositionally biased region" description="Low complexity" evidence="1">
    <location>
        <begin position="422"/>
        <end position="436"/>
    </location>
</feature>
<comment type="caution">
    <text evidence="2">The sequence shown here is derived from an EMBL/GenBank/DDBJ whole genome shotgun (WGS) entry which is preliminary data.</text>
</comment>
<protein>
    <submittedName>
        <fullName evidence="2">Uncharacterized protein</fullName>
    </submittedName>
</protein>
<feature type="region of interest" description="Disordered" evidence="1">
    <location>
        <begin position="309"/>
        <end position="438"/>
    </location>
</feature>
<feature type="compositionally biased region" description="Basic and acidic residues" evidence="1">
    <location>
        <begin position="149"/>
        <end position="159"/>
    </location>
</feature>
<dbReference type="EMBL" id="LFZN01000186">
    <property type="protein sequence ID" value="KXS96101.1"/>
    <property type="molecule type" value="Genomic_DNA"/>
</dbReference>